<dbReference type="GO" id="GO:0016491">
    <property type="term" value="F:oxidoreductase activity"/>
    <property type="evidence" value="ECO:0007669"/>
    <property type="project" value="UniProtKB-UniRule"/>
</dbReference>
<evidence type="ECO:0000259" key="20">
    <source>
        <dbReference type="PROSITE" id="PS51002"/>
    </source>
</evidence>
<evidence type="ECO:0000256" key="11">
    <source>
        <dbReference type="ARBA" id="ARBA00022982"/>
    </source>
</evidence>
<feature type="binding site" description="axial binding residue" evidence="18">
    <location>
        <position position="195"/>
    </location>
    <ligand>
        <name>heme b</name>
        <dbReference type="ChEBI" id="CHEBI:60344"/>
        <label>b566</label>
    </ligand>
    <ligandPart>
        <name>Fe</name>
        <dbReference type="ChEBI" id="CHEBI:18248"/>
    </ligandPart>
</feature>
<evidence type="ECO:0000256" key="15">
    <source>
        <dbReference type="ARBA" id="ARBA00023128"/>
    </source>
</evidence>
<keyword evidence="10" id="KW-0999">Mitochondrion inner membrane</keyword>
<keyword evidence="16 19" id="KW-0472">Membrane</keyword>
<comment type="function">
    <text evidence="1 19">Component of the ubiquinol-cytochrome c reductase complex (complex III or cytochrome b-c1 complex) that is part of the mitochondrial respiratory chain. The b-c1 complex mediates electron transfer from ubiquinol to cytochrome c. Contributes to the generation of a proton gradient across the mitochondrial membrane that is then used for ATP synthesis.</text>
</comment>
<comment type="cofactor">
    <cofactor evidence="18">
        <name>heme</name>
        <dbReference type="ChEBI" id="CHEBI:30413"/>
    </cofactor>
    <text evidence="18">Binds 2 heme groups non-covalently.</text>
</comment>
<feature type="domain" description="Cytochrome b/b6 C-terminal region profile" evidence="21">
    <location>
        <begin position="208"/>
        <end position="366"/>
    </location>
</feature>
<feature type="transmembrane region" description="Helical" evidence="19">
    <location>
        <begin position="107"/>
        <end position="131"/>
    </location>
</feature>
<dbReference type="InterPro" id="IPR016174">
    <property type="entry name" value="Di-haem_cyt_TM"/>
</dbReference>
<reference evidence="22" key="1">
    <citation type="submission" date="2023-10" db="EMBL/GenBank/DDBJ databases">
        <title>New taxonomic insights for Brazilian Syrbatus Reitter (Coleoptera: Staphylinidae: Pselaphinae), including three new species and their mitochondrial genomes.</title>
        <authorList>
            <person name="Asenjo A."/>
            <person name="Valois M."/>
            <person name="Zampaulo R."/>
            <person name="Molina M."/>
            <person name="Oliveira R.R.M."/>
            <person name="Oliveira G."/>
            <person name="Vasconcelos S."/>
        </authorList>
    </citation>
    <scope>NUCLEOTIDE SEQUENCE</scope>
</reference>
<dbReference type="AlphaFoldDB" id="A0AAU7LMH4"/>
<dbReference type="Pfam" id="PF00032">
    <property type="entry name" value="Cytochrom_B_C"/>
    <property type="match status" value="1"/>
</dbReference>
<comment type="subunit">
    <text evidence="3">The main subunits of complex b-c1 are: cytochrome b, cytochrome c1 and the Rieske protein.</text>
</comment>
<evidence type="ECO:0000256" key="19">
    <source>
        <dbReference type="RuleBase" id="RU362117"/>
    </source>
</evidence>
<keyword evidence="15 19" id="KW-0496">Mitochondrion</keyword>
<evidence type="ECO:0000256" key="16">
    <source>
        <dbReference type="ARBA" id="ARBA00023136"/>
    </source>
</evidence>
<dbReference type="InterPro" id="IPR048260">
    <property type="entry name" value="Cytochrome_b_C_euk/bac"/>
</dbReference>
<feature type="transmembrane region" description="Helical" evidence="19">
    <location>
        <begin position="76"/>
        <end position="95"/>
    </location>
</feature>
<dbReference type="EMBL" id="OR625198">
    <property type="protein sequence ID" value="XBP63026.1"/>
    <property type="molecule type" value="Genomic_DNA"/>
</dbReference>
<organism evidence="22">
    <name type="scientific">Syrbatus sp. 3 RRMO-2024a</name>
    <dbReference type="NCBI Taxonomy" id="3154169"/>
    <lineage>
        <taxon>Eukaryota</taxon>
        <taxon>Metazoa</taxon>
        <taxon>Ecdysozoa</taxon>
        <taxon>Arthropoda</taxon>
        <taxon>Hexapoda</taxon>
        <taxon>Insecta</taxon>
        <taxon>Pterygota</taxon>
        <taxon>Neoptera</taxon>
        <taxon>Endopterygota</taxon>
        <taxon>Coleoptera</taxon>
        <taxon>Polyphaga</taxon>
        <taxon>Staphyliniformia</taxon>
        <taxon>Staphylinidae</taxon>
        <taxon>Omaliinae group</taxon>
        <taxon>Pselaphinae</taxon>
        <taxon>Syrbatus</taxon>
    </lineage>
</organism>
<keyword evidence="13 18" id="KW-0408">Iron</keyword>
<dbReference type="GO" id="GO:0045275">
    <property type="term" value="C:respiratory chain complex III"/>
    <property type="evidence" value="ECO:0007669"/>
    <property type="project" value="InterPro"/>
</dbReference>
<dbReference type="EMBL" id="OR625197">
    <property type="protein sequence ID" value="XBP63013.1"/>
    <property type="molecule type" value="Genomic_DNA"/>
</dbReference>
<evidence type="ECO:0000256" key="6">
    <source>
        <dbReference type="ARBA" id="ARBA00022617"/>
    </source>
</evidence>
<feature type="transmembrane region" description="Helical" evidence="19">
    <location>
        <begin position="343"/>
        <end position="362"/>
    </location>
</feature>
<evidence type="ECO:0000256" key="17">
    <source>
        <dbReference type="PIRSR" id="PIRSR038885-1"/>
    </source>
</evidence>
<dbReference type="CDD" id="cd00284">
    <property type="entry name" value="Cytochrome_b_N"/>
    <property type="match status" value="1"/>
</dbReference>
<evidence type="ECO:0000256" key="18">
    <source>
        <dbReference type="PIRSR" id="PIRSR038885-2"/>
    </source>
</evidence>
<proteinExistence type="inferred from homology"/>
<keyword evidence="6 18" id="KW-0349">Heme</keyword>
<keyword evidence="11 19" id="KW-0249">Electron transport</keyword>
<evidence type="ECO:0000313" key="22">
    <source>
        <dbReference type="EMBL" id="XBP63013.1"/>
    </source>
</evidence>
<geneLocation type="mitochondrion" evidence="22"/>
<evidence type="ECO:0000256" key="1">
    <source>
        <dbReference type="ARBA" id="ARBA00002566"/>
    </source>
</evidence>
<evidence type="ECO:0000256" key="4">
    <source>
        <dbReference type="ARBA" id="ARBA00013531"/>
    </source>
</evidence>
<dbReference type="GO" id="GO:0006122">
    <property type="term" value="P:mitochondrial electron transport, ubiquinol to cytochrome c"/>
    <property type="evidence" value="ECO:0007669"/>
    <property type="project" value="TreeGrafter"/>
</dbReference>
<dbReference type="InterPro" id="IPR048259">
    <property type="entry name" value="Cytochrome_b_N_euk/bac"/>
</dbReference>
<keyword evidence="7 19" id="KW-0679">Respiratory chain</keyword>
<dbReference type="GO" id="GO:0005743">
    <property type="term" value="C:mitochondrial inner membrane"/>
    <property type="evidence" value="ECO:0007669"/>
    <property type="project" value="UniProtKB-SubCell"/>
</dbReference>
<evidence type="ECO:0000256" key="13">
    <source>
        <dbReference type="ARBA" id="ARBA00023004"/>
    </source>
</evidence>
<evidence type="ECO:0000259" key="21">
    <source>
        <dbReference type="PROSITE" id="PS51003"/>
    </source>
</evidence>
<dbReference type="PROSITE" id="PS51003">
    <property type="entry name" value="CYTB_CTER"/>
    <property type="match status" value="1"/>
</dbReference>
<feature type="transmembrane region" description="Helical" evidence="19">
    <location>
        <begin position="321"/>
        <end position="337"/>
    </location>
</feature>
<evidence type="ECO:0000256" key="8">
    <source>
        <dbReference type="ARBA" id="ARBA00022692"/>
    </source>
</evidence>
<protein>
    <recommendedName>
        <fullName evidence="4 19">Cytochrome b</fullName>
    </recommendedName>
</protein>
<feature type="binding site" description="axial binding residue" evidence="18">
    <location>
        <position position="82"/>
    </location>
    <ligand>
        <name>heme b</name>
        <dbReference type="ChEBI" id="CHEBI:60344"/>
        <label>b562</label>
    </ligand>
    <ligandPart>
        <name>Fe</name>
        <dbReference type="ChEBI" id="CHEBI:18248"/>
    </ligandPart>
</feature>
<evidence type="ECO:0000256" key="12">
    <source>
        <dbReference type="ARBA" id="ARBA00022989"/>
    </source>
</evidence>
<feature type="domain" description="Cytochrome b/b6 N-terminal region profile" evidence="20">
    <location>
        <begin position="1"/>
        <end position="208"/>
    </location>
</feature>
<dbReference type="InterPro" id="IPR027387">
    <property type="entry name" value="Cytb/b6-like_sf"/>
</dbReference>
<evidence type="ECO:0000256" key="7">
    <source>
        <dbReference type="ARBA" id="ARBA00022660"/>
    </source>
</evidence>
<feature type="transmembrane region" description="Helical" evidence="19">
    <location>
        <begin position="137"/>
        <end position="156"/>
    </location>
</feature>
<dbReference type="Gene3D" id="1.20.810.10">
    <property type="entry name" value="Cytochrome Bc1 Complex, Chain C"/>
    <property type="match status" value="1"/>
</dbReference>
<dbReference type="SUPFAM" id="SSF81342">
    <property type="entry name" value="Transmembrane di-heme cytochromes"/>
    <property type="match status" value="1"/>
</dbReference>
<dbReference type="SUPFAM" id="SSF81648">
    <property type="entry name" value="a domain/subunit of cytochrome bc1 complex (Ubiquinol-cytochrome c reductase)"/>
    <property type="match status" value="1"/>
</dbReference>
<keyword evidence="5 19" id="KW-0813">Transport</keyword>
<name>A0AAU7LMH4_9COLE</name>
<feature type="binding site" description="axial binding residue" evidence="18">
    <location>
        <position position="96"/>
    </location>
    <ligand>
        <name>heme b</name>
        <dbReference type="ChEBI" id="CHEBI:60344"/>
        <label>b566</label>
    </ligand>
    <ligandPart>
        <name>Fe</name>
        <dbReference type="ChEBI" id="CHEBI:18248"/>
    </ligandPart>
</feature>
<dbReference type="Pfam" id="PF00033">
    <property type="entry name" value="Cytochrome_B"/>
    <property type="match status" value="1"/>
</dbReference>
<keyword evidence="9 18" id="KW-0479">Metal-binding</keyword>
<dbReference type="GO" id="GO:0046872">
    <property type="term" value="F:metal ion binding"/>
    <property type="evidence" value="ECO:0007669"/>
    <property type="project" value="UniProtKB-UniRule"/>
</dbReference>
<keyword evidence="14" id="KW-0830">Ubiquinone</keyword>
<evidence type="ECO:0000256" key="5">
    <source>
        <dbReference type="ARBA" id="ARBA00022448"/>
    </source>
</evidence>
<feature type="transmembrane region" description="Helical" evidence="19">
    <location>
        <begin position="177"/>
        <end position="198"/>
    </location>
</feature>
<feature type="binding site" evidence="17">
    <location>
        <position position="200"/>
    </location>
    <ligand>
        <name>a ubiquinone</name>
        <dbReference type="ChEBI" id="CHEBI:16389"/>
    </ligand>
</feature>
<feature type="transmembrane region" description="Helical" evidence="19">
    <location>
        <begin position="32"/>
        <end position="56"/>
    </location>
</feature>
<dbReference type="InterPro" id="IPR036150">
    <property type="entry name" value="Cyt_b/b6_C_sf"/>
</dbReference>
<comment type="subcellular location">
    <subcellularLocation>
        <location evidence="2">Mitochondrion inner membrane</location>
        <topology evidence="2">Multi-pass membrane protein</topology>
    </subcellularLocation>
</comment>
<gene>
    <name evidence="22" type="primary">CYTB</name>
</gene>
<feature type="binding site" description="axial binding residue" evidence="18">
    <location>
        <position position="181"/>
    </location>
    <ligand>
        <name>heme b</name>
        <dbReference type="ChEBI" id="CHEBI:60344"/>
        <label>b562</label>
    </ligand>
    <ligandPart>
        <name>Fe</name>
        <dbReference type="ChEBI" id="CHEBI:18248"/>
    </ligandPart>
</feature>
<keyword evidence="8 19" id="KW-0812">Transmembrane</keyword>
<evidence type="ECO:0000256" key="2">
    <source>
        <dbReference type="ARBA" id="ARBA00004448"/>
    </source>
</evidence>
<dbReference type="InterPro" id="IPR005797">
    <property type="entry name" value="Cyt_b/b6_N"/>
</dbReference>
<dbReference type="CDD" id="cd00290">
    <property type="entry name" value="cytochrome_b_C"/>
    <property type="match status" value="1"/>
</dbReference>
<dbReference type="InterPro" id="IPR005798">
    <property type="entry name" value="Cyt_b/b6_C"/>
</dbReference>
<dbReference type="InterPro" id="IPR030689">
    <property type="entry name" value="Cytochrome_b"/>
</dbReference>
<accession>A0AAU7LMH4</accession>
<comment type="similarity">
    <text evidence="19">Belongs to the cytochrome b family.</text>
</comment>
<dbReference type="PANTHER" id="PTHR19271:SF16">
    <property type="entry name" value="CYTOCHROME B"/>
    <property type="match status" value="1"/>
</dbReference>
<feature type="transmembrane region" description="Helical" evidence="19">
    <location>
        <begin position="288"/>
        <end position="309"/>
    </location>
</feature>
<evidence type="ECO:0000256" key="9">
    <source>
        <dbReference type="ARBA" id="ARBA00022723"/>
    </source>
</evidence>
<dbReference type="EMBL" id="OR625199">
    <property type="protein sequence ID" value="XBP63039.1"/>
    <property type="molecule type" value="Genomic_DNA"/>
</dbReference>
<feature type="transmembrane region" description="Helical" evidence="19">
    <location>
        <begin position="218"/>
        <end position="243"/>
    </location>
</feature>
<dbReference type="PIRSF" id="PIRSF038885">
    <property type="entry name" value="COB"/>
    <property type="match status" value="1"/>
</dbReference>
<dbReference type="GO" id="GO:0008121">
    <property type="term" value="F:quinol-cytochrome-c reductase activity"/>
    <property type="evidence" value="ECO:0007669"/>
    <property type="project" value="InterPro"/>
</dbReference>
<evidence type="ECO:0000256" key="3">
    <source>
        <dbReference type="ARBA" id="ARBA00011649"/>
    </source>
</evidence>
<comment type="cofactor">
    <cofactor evidence="19">
        <name>heme b</name>
        <dbReference type="ChEBI" id="CHEBI:60344"/>
    </cofactor>
    <text evidence="19">Binds 2 heme groups non-covalently.</text>
</comment>
<evidence type="ECO:0000256" key="14">
    <source>
        <dbReference type="ARBA" id="ARBA00023075"/>
    </source>
</evidence>
<keyword evidence="12 19" id="KW-1133">Transmembrane helix</keyword>
<evidence type="ECO:0000256" key="10">
    <source>
        <dbReference type="ARBA" id="ARBA00022792"/>
    </source>
</evidence>
<dbReference type="PANTHER" id="PTHR19271">
    <property type="entry name" value="CYTOCHROME B"/>
    <property type="match status" value="1"/>
</dbReference>
<dbReference type="PROSITE" id="PS51002">
    <property type="entry name" value="CYTB_NTER"/>
    <property type="match status" value="1"/>
</dbReference>
<sequence length="366" mass="43653">MKIKYMIILKSFLKMNMINLESPSNMSKWWNFGALLSLFMIIQISSGFFLSMFYINNINYTFNSIININRNINNGWLIRSIHMNGASFIFIYMYIHMSRSLYFNSFFLKQTWISGMMIFITMMMTAFMGYILPWGQMSFWGATVITNLLSTIPYLGNMITNWLWGGFSINNATLLRFYSFHFILPFMIMSLIMIHIMFLHYSKSNNPLNLNYYDMISLFPYFLIKDMNFFMMSMFIFIMNCLLKPYFFTDPENFIPSNPLNTPIHIQPEWYFLFAYTILRTIPNKLGGVIALSMSIISLLTLPMINFIKMNSSKFNPLMKINFWMFSMNFLMLSWMGTQPIEIPFININQFLTFMYFMFFILKFTY</sequence>